<dbReference type="InterPro" id="IPR038765">
    <property type="entry name" value="Papain-like_cys_pep_sf"/>
</dbReference>
<dbReference type="Proteomes" id="UP000887566">
    <property type="component" value="Unplaced"/>
</dbReference>
<reference evidence="11" key="1">
    <citation type="submission" date="2022-11" db="UniProtKB">
        <authorList>
            <consortium name="WormBaseParasite"/>
        </authorList>
    </citation>
    <scope>IDENTIFICATION</scope>
</reference>
<dbReference type="GO" id="GO:0006508">
    <property type="term" value="P:proteolysis"/>
    <property type="evidence" value="ECO:0007669"/>
    <property type="project" value="UniProtKB-KW"/>
</dbReference>
<feature type="region of interest" description="Disordered" evidence="8">
    <location>
        <begin position="444"/>
        <end position="511"/>
    </location>
</feature>
<comment type="similarity">
    <text evidence="2 7">Belongs to the peptidase C19 family.</text>
</comment>
<evidence type="ECO:0000256" key="7">
    <source>
        <dbReference type="RuleBase" id="RU366025"/>
    </source>
</evidence>
<evidence type="ECO:0000313" key="11">
    <source>
        <dbReference type="WBParaSite" id="PSAMB.scaffold4790size13511.g25172.t1"/>
    </source>
</evidence>
<dbReference type="PROSITE" id="PS00972">
    <property type="entry name" value="USP_1"/>
    <property type="match status" value="1"/>
</dbReference>
<evidence type="ECO:0000256" key="6">
    <source>
        <dbReference type="ARBA" id="ARBA00022807"/>
    </source>
</evidence>
<protein>
    <recommendedName>
        <fullName evidence="7">Ubiquitin carboxyl-terminal hydrolase</fullName>
        <ecNumber evidence="7">3.4.19.12</ecNumber>
    </recommendedName>
</protein>
<sequence>MDARTSIPSLFSLRSGSTAIPLPPPPPPLMSSVASSSGGPKGSLFGGPSRFVDWMRWLPFAALGDYSFFFRAIFWFIWCKFSSVLRLNASSSAFSTSTYMRDPSAATPGTYPRGQCGLQNLGNTCFMNSALQCLSNVVDLTQYFLSGRYEDDINEDNPLGMHGQLARSYGELIQQMWSGSHRSVLPRKLKTIIGQFAPRFSGYQQQDSQELLAFLLDGLHEDLNKVKKKPYVEEKEADGRPDKEVALESWSDYRTRNDSVIVDLFHGQLKSTLVCPQCAKVSIKFDPFCFLSLPLPQRDKEMSVDVTFVPRNSEKKWTKYKVCVPKKGPVNNVLTGFAMIANVDVENLVIVEMDCIGRISKFPRGGDMCRNPAMNSDEYFVYELDKVPKEDEPVTVVATQYFRTEDDDHKRVVGRPIIFRTKKEALTRARVSEELWKRVRDVFTSDSGDSEKDGEWMRKDDEEDEQDDDSGVEENDRQDDVMMAADDNDNGNMDSEREQTSSDEPPSRFHLAVSNSREGPWEKFPLDDQPFEPKPQSFYGASPTIEGPVVYVSLYWHPMAAKNLWCKEWETNVELDSSMNSMANPSPKRQVTIDDCFDLFTKEEQLGEEDSWYCPKCKDFRRATKKLDLWQLPEVLIIHLKRFQYSRWYRDKIETVVDFPVRGLDLREKVLNEAHAADLYDLTAISHHMGGLGGGHYTASALNNGRWVDFNDSQTSTIDVSGDTLASREAYVLLYRRRSNKQVIVRGIEPNIEMECDEEEE</sequence>
<dbReference type="InterPro" id="IPR001394">
    <property type="entry name" value="Peptidase_C19_UCH"/>
</dbReference>
<keyword evidence="10" id="KW-1185">Reference proteome</keyword>
<dbReference type="InterPro" id="IPR028889">
    <property type="entry name" value="USP"/>
</dbReference>
<dbReference type="InterPro" id="IPR050185">
    <property type="entry name" value="Ub_carboxyl-term_hydrolase"/>
</dbReference>
<feature type="compositionally biased region" description="Low complexity" evidence="8">
    <location>
        <begin position="481"/>
        <end position="493"/>
    </location>
</feature>
<dbReference type="GO" id="GO:0016579">
    <property type="term" value="P:protein deubiquitination"/>
    <property type="evidence" value="ECO:0007669"/>
    <property type="project" value="InterPro"/>
</dbReference>
<dbReference type="WBParaSite" id="PSAMB.scaffold4790size13511.g25172.t1">
    <property type="protein sequence ID" value="PSAMB.scaffold4790size13511.g25172.t1"/>
    <property type="gene ID" value="PSAMB.scaffold4790size13511.g25172"/>
</dbReference>
<dbReference type="Gene3D" id="3.90.70.10">
    <property type="entry name" value="Cysteine proteinases"/>
    <property type="match status" value="2"/>
</dbReference>
<evidence type="ECO:0000256" key="5">
    <source>
        <dbReference type="ARBA" id="ARBA00022801"/>
    </source>
</evidence>
<evidence type="ECO:0000259" key="9">
    <source>
        <dbReference type="PROSITE" id="PS50235"/>
    </source>
</evidence>
<keyword evidence="6 7" id="KW-0788">Thiol protease</keyword>
<dbReference type="PANTHER" id="PTHR21646:SF24">
    <property type="entry name" value="UBIQUITIN CARBOXYL-TERMINAL HYDROLASE"/>
    <property type="match status" value="1"/>
</dbReference>
<evidence type="ECO:0000313" key="10">
    <source>
        <dbReference type="Proteomes" id="UP000887566"/>
    </source>
</evidence>
<dbReference type="SUPFAM" id="SSF54001">
    <property type="entry name" value="Cysteine proteinases"/>
    <property type="match status" value="1"/>
</dbReference>
<dbReference type="InterPro" id="IPR018200">
    <property type="entry name" value="USP_CS"/>
</dbReference>
<dbReference type="PROSITE" id="PS00973">
    <property type="entry name" value="USP_2"/>
    <property type="match status" value="1"/>
</dbReference>
<dbReference type="EC" id="3.4.19.12" evidence="7"/>
<accession>A0A914WN43</accession>
<dbReference type="AlphaFoldDB" id="A0A914WN43"/>
<dbReference type="Pfam" id="PF00443">
    <property type="entry name" value="UCH"/>
    <property type="match status" value="1"/>
</dbReference>
<comment type="catalytic activity">
    <reaction evidence="1 7">
        <text>Thiol-dependent hydrolysis of ester, thioester, amide, peptide and isopeptide bonds formed by the C-terminal Gly of ubiquitin (a 76-residue protein attached to proteins as an intracellular targeting signal).</text>
        <dbReference type="EC" id="3.4.19.12"/>
    </reaction>
</comment>
<evidence type="ECO:0000256" key="1">
    <source>
        <dbReference type="ARBA" id="ARBA00000707"/>
    </source>
</evidence>
<keyword evidence="5 7" id="KW-0378">Hydrolase</keyword>
<dbReference type="PROSITE" id="PS50235">
    <property type="entry name" value="USP_3"/>
    <property type="match status" value="1"/>
</dbReference>
<evidence type="ECO:0000256" key="3">
    <source>
        <dbReference type="ARBA" id="ARBA00022670"/>
    </source>
</evidence>
<keyword evidence="4 7" id="KW-0833">Ubl conjugation pathway</keyword>
<feature type="compositionally biased region" description="Basic and acidic residues" evidence="8">
    <location>
        <begin position="444"/>
        <end position="460"/>
    </location>
</feature>
<proteinExistence type="inferred from homology"/>
<feature type="domain" description="USP" evidence="9">
    <location>
        <begin position="116"/>
        <end position="738"/>
    </location>
</feature>
<dbReference type="PANTHER" id="PTHR21646">
    <property type="entry name" value="UBIQUITIN CARBOXYL-TERMINAL HYDROLASE"/>
    <property type="match status" value="1"/>
</dbReference>
<evidence type="ECO:0000256" key="2">
    <source>
        <dbReference type="ARBA" id="ARBA00009085"/>
    </source>
</evidence>
<evidence type="ECO:0000256" key="4">
    <source>
        <dbReference type="ARBA" id="ARBA00022786"/>
    </source>
</evidence>
<name>A0A914WN43_9BILA</name>
<feature type="compositionally biased region" description="Acidic residues" evidence="8">
    <location>
        <begin position="461"/>
        <end position="473"/>
    </location>
</feature>
<organism evidence="10 11">
    <name type="scientific">Plectus sambesii</name>
    <dbReference type="NCBI Taxonomy" id="2011161"/>
    <lineage>
        <taxon>Eukaryota</taxon>
        <taxon>Metazoa</taxon>
        <taxon>Ecdysozoa</taxon>
        <taxon>Nematoda</taxon>
        <taxon>Chromadorea</taxon>
        <taxon>Plectida</taxon>
        <taxon>Plectina</taxon>
        <taxon>Plectoidea</taxon>
        <taxon>Plectidae</taxon>
        <taxon>Plectus</taxon>
    </lineage>
</organism>
<evidence type="ECO:0000256" key="8">
    <source>
        <dbReference type="SAM" id="MobiDB-lite"/>
    </source>
</evidence>
<keyword evidence="3 7" id="KW-0645">Protease</keyword>
<dbReference type="GO" id="GO:0004843">
    <property type="term" value="F:cysteine-type deubiquitinase activity"/>
    <property type="evidence" value="ECO:0007669"/>
    <property type="project" value="UniProtKB-UniRule"/>
</dbReference>